<dbReference type="InterPro" id="IPR024432">
    <property type="entry name" value="Put_RecE_PDDEXK-like_dom"/>
</dbReference>
<dbReference type="RefSeq" id="WP_260218417.1">
    <property type="nucleotide sequence ID" value="NZ_JAJAGO010000006.1"/>
</dbReference>
<evidence type="ECO:0000313" key="2">
    <source>
        <dbReference type="EMBL" id="MCT2591092.1"/>
    </source>
</evidence>
<evidence type="ECO:0000259" key="1">
    <source>
        <dbReference type="Pfam" id="PF12684"/>
    </source>
</evidence>
<accession>A0ABT2JT77</accession>
<comment type="caution">
    <text evidence="2">The sequence shown here is derived from an EMBL/GenBank/DDBJ whole genome shotgun (WGS) entry which is preliminary data.</text>
</comment>
<dbReference type="InterPro" id="IPR011604">
    <property type="entry name" value="PDDEXK-like_dom_sf"/>
</dbReference>
<name>A0ABT2JT77_9ACTN</name>
<evidence type="ECO:0000313" key="3">
    <source>
        <dbReference type="Proteomes" id="UP001156389"/>
    </source>
</evidence>
<dbReference type="Proteomes" id="UP001156389">
    <property type="component" value="Unassembled WGS sequence"/>
</dbReference>
<reference evidence="2 3" key="1">
    <citation type="submission" date="2021-10" db="EMBL/GenBank/DDBJ databases">
        <title>Streptomyces gossypii sp. nov., isolated from soil collected from cotton field.</title>
        <authorList>
            <person name="Ge X."/>
            <person name="Chen X."/>
            <person name="Liu W."/>
        </authorList>
    </citation>
    <scope>NUCLEOTIDE SEQUENCE [LARGE SCALE GENOMIC DNA]</scope>
    <source>
        <strain evidence="2 3">N2-109</strain>
    </source>
</reference>
<proteinExistence type="predicted"/>
<feature type="domain" description="Putative exodeoxyribonuclease 8 PDDEXK-like" evidence="1">
    <location>
        <begin position="64"/>
        <end position="278"/>
    </location>
</feature>
<sequence length="300" mass="32855">MTNTTVLAGASAPAAGPAVQQPGIYQMTAEEYHADRGSLSSTGARKLLPPSCPAIFRHEQDNPPAPKKTFDFGHAAHHLVLGDGPDIDVLDFPNYLTKAAKAARDEARDMGAVPMLRHDYEQVEAMADAIRRHPLAGPLFTPGSGVAEQSIFWTDRDTGIKRKARPDWVKQLPGLTLCVDYKTAADASPDGVSKAVQDHGYHQQAAWYLDGLEAAGMADDGSRFIFVFQMKTAPYLVTVRELDPQSLDIGRAKNRRALRVYADCQRTGTWPDWTGPVEEIPSISLPVWAALRDSEEYLSE</sequence>
<dbReference type="EMBL" id="JAJAGO010000006">
    <property type="protein sequence ID" value="MCT2591092.1"/>
    <property type="molecule type" value="Genomic_DNA"/>
</dbReference>
<keyword evidence="3" id="KW-1185">Reference proteome</keyword>
<dbReference type="Gene3D" id="3.90.320.10">
    <property type="match status" value="1"/>
</dbReference>
<organism evidence="2 3">
    <name type="scientific">Streptomyces gossypii</name>
    <dbReference type="NCBI Taxonomy" id="2883101"/>
    <lineage>
        <taxon>Bacteria</taxon>
        <taxon>Bacillati</taxon>
        <taxon>Actinomycetota</taxon>
        <taxon>Actinomycetes</taxon>
        <taxon>Kitasatosporales</taxon>
        <taxon>Streptomycetaceae</taxon>
        <taxon>Streptomyces</taxon>
    </lineage>
</organism>
<gene>
    <name evidence="2" type="ORF">LHJ74_14440</name>
</gene>
<dbReference type="Pfam" id="PF12684">
    <property type="entry name" value="DUF3799"/>
    <property type="match status" value="1"/>
</dbReference>
<protein>
    <submittedName>
        <fullName evidence="2">PD-(D/E)XK nuclease-like domain-containing protein</fullName>
    </submittedName>
</protein>